<organism evidence="2 3">
    <name type="scientific">Ricinus communis</name>
    <name type="common">Castor bean</name>
    <dbReference type="NCBI Taxonomy" id="3988"/>
    <lineage>
        <taxon>Eukaryota</taxon>
        <taxon>Viridiplantae</taxon>
        <taxon>Streptophyta</taxon>
        <taxon>Embryophyta</taxon>
        <taxon>Tracheophyta</taxon>
        <taxon>Spermatophyta</taxon>
        <taxon>Magnoliopsida</taxon>
        <taxon>eudicotyledons</taxon>
        <taxon>Gunneridae</taxon>
        <taxon>Pentapetalae</taxon>
        <taxon>rosids</taxon>
        <taxon>fabids</taxon>
        <taxon>Malpighiales</taxon>
        <taxon>Euphorbiaceae</taxon>
        <taxon>Acalyphoideae</taxon>
        <taxon>Acalypheae</taxon>
        <taxon>Ricinus</taxon>
    </lineage>
</organism>
<dbReference type="STRING" id="3988.B9R8J5"/>
<dbReference type="GO" id="GO:0009733">
    <property type="term" value="P:response to auxin"/>
    <property type="evidence" value="ECO:0007669"/>
    <property type="project" value="InterPro"/>
</dbReference>
<evidence type="ECO:0000313" key="3">
    <source>
        <dbReference type="Proteomes" id="UP000008311"/>
    </source>
</evidence>
<dbReference type="Pfam" id="PF02519">
    <property type="entry name" value="Auxin_inducible"/>
    <property type="match status" value="1"/>
</dbReference>
<evidence type="ECO:0000256" key="1">
    <source>
        <dbReference type="ARBA" id="ARBA00006974"/>
    </source>
</evidence>
<reference evidence="3" key="1">
    <citation type="journal article" date="2010" name="Nat. Biotechnol.">
        <title>Draft genome sequence of the oilseed species Ricinus communis.</title>
        <authorList>
            <person name="Chan A.P."/>
            <person name="Crabtree J."/>
            <person name="Zhao Q."/>
            <person name="Lorenzi H."/>
            <person name="Orvis J."/>
            <person name="Puiu D."/>
            <person name="Melake-Berhan A."/>
            <person name="Jones K.M."/>
            <person name="Redman J."/>
            <person name="Chen G."/>
            <person name="Cahoon E.B."/>
            <person name="Gedil M."/>
            <person name="Stanke M."/>
            <person name="Haas B.J."/>
            <person name="Wortman J.R."/>
            <person name="Fraser-Liggett C.M."/>
            <person name="Ravel J."/>
            <person name="Rabinowicz P.D."/>
        </authorList>
    </citation>
    <scope>NUCLEOTIDE SEQUENCE [LARGE SCALE GENOMIC DNA]</scope>
    <source>
        <strain evidence="3">cv. Hale</strain>
    </source>
</reference>
<dbReference type="EMBL" id="EQ973772">
    <property type="protein sequence ID" value="EEF52825.1"/>
    <property type="molecule type" value="Genomic_DNA"/>
</dbReference>
<dbReference type="PANTHER" id="PTHR31175">
    <property type="entry name" value="AUXIN-RESPONSIVE FAMILY PROTEIN"/>
    <property type="match status" value="1"/>
</dbReference>
<dbReference type="PANTHER" id="PTHR31175:SF82">
    <property type="entry name" value="AUXIN-RESPONSIVE PROTEIN SAUR65"/>
    <property type="match status" value="1"/>
</dbReference>
<evidence type="ECO:0008006" key="4">
    <source>
        <dbReference type="Google" id="ProtNLM"/>
    </source>
</evidence>
<proteinExistence type="inferred from homology"/>
<evidence type="ECO:0000313" key="2">
    <source>
        <dbReference type="EMBL" id="EEF52825.1"/>
    </source>
</evidence>
<dbReference type="InParanoid" id="B9R8J5"/>
<sequence>MTSLRKLIAVATQRRIWHRVASKGHFVVYSIDRKRYVVPLAYLRTSIFTELLKKSEEVFGLPRDGPITLPCDGEFLDYVLSVAKRNVSHELEKGIACIISSVTKVFQGLTCHQITIHTHNGSLVVKNDVEPATSILKATMPSNERKPSHVSCTCVSIAIAGYWAYGRSDRIPNLWDASVRLDELQSRYNKWKNKPCPVRGGTRSILSCCVLDTGASFFPSGGAIPFLVGRLNRVGVAVPVTFAYPCLINVA</sequence>
<comment type="similarity">
    <text evidence="1">Belongs to the ARG7 family.</text>
</comment>
<name>B9R8J5_RICCO</name>
<dbReference type="AlphaFoldDB" id="B9R8J5"/>
<gene>
    <name evidence="2" type="ORF">RCOM_1600230</name>
</gene>
<keyword evidence="3" id="KW-1185">Reference proteome</keyword>
<dbReference type="Proteomes" id="UP000008311">
    <property type="component" value="Unassembled WGS sequence"/>
</dbReference>
<dbReference type="InterPro" id="IPR003676">
    <property type="entry name" value="SAUR_fam"/>
</dbReference>
<protein>
    <recommendedName>
        <fullName evidence="4">Calmodulin binding protein</fullName>
    </recommendedName>
</protein>
<accession>B9R8J5</accession>